<keyword evidence="3 10" id="KW-0808">Transferase</keyword>
<dbReference type="GO" id="GO:0006171">
    <property type="term" value="P:cAMP biosynthetic process"/>
    <property type="evidence" value="ECO:0007669"/>
    <property type="project" value="InterPro"/>
</dbReference>
<dbReference type="RefSeq" id="WP_303701920.1">
    <property type="nucleotide sequence ID" value="NZ_VSIV01000317.1"/>
</dbReference>
<evidence type="ECO:0000256" key="2">
    <source>
        <dbReference type="ARBA" id="ARBA00022475"/>
    </source>
</evidence>
<dbReference type="SUPFAM" id="SSF143597">
    <property type="entry name" value="YojJ-like"/>
    <property type="match status" value="1"/>
</dbReference>
<dbReference type="GO" id="GO:0106408">
    <property type="term" value="F:diadenylate cyclase activity"/>
    <property type="evidence" value="ECO:0007669"/>
    <property type="project" value="UniProtKB-EC"/>
</dbReference>
<dbReference type="GO" id="GO:0004016">
    <property type="term" value="F:adenylate cyclase activity"/>
    <property type="evidence" value="ECO:0007669"/>
    <property type="project" value="UniProtKB-UniRule"/>
</dbReference>
<evidence type="ECO:0000259" key="11">
    <source>
        <dbReference type="PROSITE" id="PS51794"/>
    </source>
</evidence>
<sequence length="261" mass="29017">MVDIFSVVSLIDVLDIAIISYIIYRLLLLIKGTRAFNMLFGIIFLIFMSFVAKYLGLKTTSWVLSNFSGYLFLTIIILFQPEIRRALAFIGETKMFGYQGEDIAQTIDEIVKAATILANRQIGALIVLQRDTELSHYIQAGTMLDSVVGKDILISLFIPYSPLHDGAVIISEGKIKYAGSILPLTKHEDIDKKFGTRHRAALGITEETDAVSIVVSEERGTISVAYKGNITSELDADMLRDTLYNIFQHPGKSKSKKNAAE</sequence>
<keyword evidence="6 10" id="KW-0547">Nucleotide-binding</keyword>
<comment type="catalytic activity">
    <reaction evidence="1 10">
        <text>2 ATP = 3',3'-c-di-AMP + 2 diphosphate</text>
        <dbReference type="Rhea" id="RHEA:35655"/>
        <dbReference type="ChEBI" id="CHEBI:30616"/>
        <dbReference type="ChEBI" id="CHEBI:33019"/>
        <dbReference type="ChEBI" id="CHEBI:71500"/>
        <dbReference type="EC" id="2.7.7.85"/>
    </reaction>
</comment>
<dbReference type="PIRSF" id="PIRSF004793">
    <property type="entry name" value="UCP004793"/>
    <property type="match status" value="1"/>
</dbReference>
<dbReference type="NCBIfam" id="TIGR00159">
    <property type="entry name" value="diadenylate cyclase CdaA"/>
    <property type="match status" value="1"/>
</dbReference>
<dbReference type="Proteomes" id="UP000323337">
    <property type="component" value="Unassembled WGS sequence"/>
</dbReference>
<reference evidence="12 13" key="1">
    <citation type="submission" date="2019-08" db="EMBL/GenBank/DDBJ databases">
        <title>Genomic characterization of a novel candidate phylum (ARYD3) from a high temperature, high salinity tertiary oil reservoir in north central Oklahoma, USA.</title>
        <authorList>
            <person name="Youssef N.H."/>
            <person name="Yadav A."/>
            <person name="Elshahed M.S."/>
        </authorList>
    </citation>
    <scope>NUCLEOTIDE SEQUENCE [LARGE SCALE GENOMIC DNA]</scope>
    <source>
        <strain evidence="12">ARYD1</strain>
    </source>
</reference>
<dbReference type="InterPro" id="IPR014046">
    <property type="entry name" value="C-di-AMP_synthase"/>
</dbReference>
<comment type="caution">
    <text evidence="12">The sequence shown here is derived from an EMBL/GenBank/DDBJ whole genome shotgun (WGS) entry which is preliminary data.</text>
</comment>
<comment type="function">
    <text evidence="10">Catalyzes the condensation of 2 ATP molecules into cyclic di-AMP (c-di-AMP), a second messenger used to regulate differing processes in different bacteria.</text>
</comment>
<keyword evidence="9 10" id="KW-0472">Membrane</keyword>
<feature type="domain" description="DAC" evidence="11">
    <location>
        <begin position="80"/>
        <end position="236"/>
    </location>
</feature>
<feature type="transmembrane region" description="Helical" evidence="10">
    <location>
        <begin position="36"/>
        <end position="55"/>
    </location>
</feature>
<feature type="transmembrane region" description="Helical" evidence="10">
    <location>
        <begin position="6"/>
        <end position="24"/>
    </location>
</feature>
<evidence type="ECO:0000256" key="4">
    <source>
        <dbReference type="ARBA" id="ARBA00022692"/>
    </source>
</evidence>
<evidence type="ECO:0000256" key="8">
    <source>
        <dbReference type="ARBA" id="ARBA00022989"/>
    </source>
</evidence>
<dbReference type="GO" id="GO:0005524">
    <property type="term" value="F:ATP binding"/>
    <property type="evidence" value="ECO:0007669"/>
    <property type="project" value="UniProtKB-UniRule"/>
</dbReference>
<comment type="subunit">
    <text evidence="10">Probably a homodimer.</text>
</comment>
<keyword evidence="5 10" id="KW-0548">Nucleotidyltransferase</keyword>
<keyword evidence="4 10" id="KW-0812">Transmembrane</keyword>
<keyword evidence="8 10" id="KW-1133">Transmembrane helix</keyword>
<name>A0A5D0MLU1_FLESI</name>
<evidence type="ECO:0000256" key="3">
    <source>
        <dbReference type="ARBA" id="ARBA00022679"/>
    </source>
</evidence>
<dbReference type="HAMAP" id="MF_01499">
    <property type="entry name" value="DacA"/>
    <property type="match status" value="1"/>
</dbReference>
<feature type="transmembrane region" description="Helical" evidence="10">
    <location>
        <begin position="61"/>
        <end position="79"/>
    </location>
</feature>
<dbReference type="InterPro" id="IPR050338">
    <property type="entry name" value="DisA"/>
</dbReference>
<keyword evidence="7 10" id="KW-0067">ATP-binding</keyword>
<dbReference type="Pfam" id="PF02457">
    <property type="entry name" value="DAC"/>
    <property type="match status" value="1"/>
</dbReference>
<dbReference type="PANTHER" id="PTHR34185:SF1">
    <property type="entry name" value="DIADENYLATE CYCLASE"/>
    <property type="match status" value="1"/>
</dbReference>
<evidence type="ECO:0000256" key="10">
    <source>
        <dbReference type="HAMAP-Rule" id="MF_01499"/>
    </source>
</evidence>
<protein>
    <recommendedName>
        <fullName evidence="10">Diadenylate cyclase</fullName>
        <shortName evidence="10">DAC</shortName>
        <ecNumber evidence="10">2.7.7.85</ecNumber>
    </recommendedName>
    <alternativeName>
        <fullName evidence="10">Cyclic-di-AMP synthase</fullName>
        <shortName evidence="10">c-di-AMP synthase</shortName>
    </alternativeName>
</protein>
<evidence type="ECO:0000256" key="6">
    <source>
        <dbReference type="ARBA" id="ARBA00022741"/>
    </source>
</evidence>
<keyword evidence="2 10" id="KW-1003">Cell membrane</keyword>
<evidence type="ECO:0000313" key="13">
    <source>
        <dbReference type="Proteomes" id="UP000323337"/>
    </source>
</evidence>
<dbReference type="AlphaFoldDB" id="A0A5D0MLU1"/>
<dbReference type="FunFam" id="3.40.1700.10:FF:000002">
    <property type="entry name" value="Diadenylate cyclase"/>
    <property type="match status" value="1"/>
</dbReference>
<gene>
    <name evidence="10" type="primary">dacA</name>
    <name evidence="12" type="ORF">FXF49_10855</name>
</gene>
<proteinExistence type="inferred from homology"/>
<dbReference type="PANTHER" id="PTHR34185">
    <property type="entry name" value="DIADENYLATE CYCLASE"/>
    <property type="match status" value="1"/>
</dbReference>
<dbReference type="Pfam" id="PF19293">
    <property type="entry name" value="CdaA_N"/>
    <property type="match status" value="1"/>
</dbReference>
<dbReference type="InterPro" id="IPR003390">
    <property type="entry name" value="DNA_integrity_scan_DisA_N"/>
</dbReference>
<comment type="similarity">
    <text evidence="10">Belongs to the adenylate cyclase family. DacA/CdaA subfamily.</text>
</comment>
<dbReference type="EMBL" id="VSIV01000317">
    <property type="protein sequence ID" value="TYB32573.1"/>
    <property type="molecule type" value="Genomic_DNA"/>
</dbReference>
<organism evidence="12 13">
    <name type="scientific">Flexistipes sinusarabici</name>
    <dbReference type="NCBI Taxonomy" id="2352"/>
    <lineage>
        <taxon>Bacteria</taxon>
        <taxon>Pseudomonadati</taxon>
        <taxon>Deferribacterota</taxon>
        <taxon>Deferribacteres</taxon>
        <taxon>Deferribacterales</taxon>
        <taxon>Flexistipitaceae</taxon>
        <taxon>Flexistipes</taxon>
    </lineage>
</organism>
<accession>A0A5D0MLU1</accession>
<evidence type="ECO:0000256" key="7">
    <source>
        <dbReference type="ARBA" id="ARBA00022840"/>
    </source>
</evidence>
<comment type="caution">
    <text evidence="10">Lacks conserved residue(s) required for the propagation of feature annotation.</text>
</comment>
<dbReference type="InterPro" id="IPR036888">
    <property type="entry name" value="DNA_integrity_DisA_N_sf"/>
</dbReference>
<evidence type="ECO:0000313" key="12">
    <source>
        <dbReference type="EMBL" id="TYB32573.1"/>
    </source>
</evidence>
<dbReference type="Gene3D" id="3.40.1700.10">
    <property type="entry name" value="DNA integrity scanning protein, DisA, N-terminal domain"/>
    <property type="match status" value="1"/>
</dbReference>
<dbReference type="PROSITE" id="PS51794">
    <property type="entry name" value="DAC"/>
    <property type="match status" value="1"/>
</dbReference>
<dbReference type="InterPro" id="IPR034701">
    <property type="entry name" value="CdaA"/>
</dbReference>
<evidence type="ECO:0000256" key="1">
    <source>
        <dbReference type="ARBA" id="ARBA00000877"/>
    </source>
</evidence>
<dbReference type="InterPro" id="IPR045585">
    <property type="entry name" value="CdaA_N"/>
</dbReference>
<evidence type="ECO:0000256" key="5">
    <source>
        <dbReference type="ARBA" id="ARBA00022695"/>
    </source>
</evidence>
<evidence type="ECO:0000256" key="9">
    <source>
        <dbReference type="ARBA" id="ARBA00023136"/>
    </source>
</evidence>
<dbReference type="EC" id="2.7.7.85" evidence="10"/>